<reference evidence="3" key="1">
    <citation type="submission" date="2020-11" db="EMBL/GenBank/DDBJ databases">
        <authorList>
            <consortium name="DOE Joint Genome Institute"/>
            <person name="Ahrendt S."/>
            <person name="Riley R."/>
            <person name="Andreopoulos W."/>
            <person name="LaButti K."/>
            <person name="Pangilinan J."/>
            <person name="Ruiz-duenas F.J."/>
            <person name="Barrasa J.M."/>
            <person name="Sanchez-Garcia M."/>
            <person name="Camarero S."/>
            <person name="Miyauchi S."/>
            <person name="Serrano A."/>
            <person name="Linde D."/>
            <person name="Babiker R."/>
            <person name="Drula E."/>
            <person name="Ayuso-Fernandez I."/>
            <person name="Pacheco R."/>
            <person name="Padilla G."/>
            <person name="Ferreira P."/>
            <person name="Barriuso J."/>
            <person name="Kellner H."/>
            <person name="Castanera R."/>
            <person name="Alfaro M."/>
            <person name="Ramirez L."/>
            <person name="Pisabarro A.G."/>
            <person name="Kuo A."/>
            <person name="Tritt A."/>
            <person name="Lipzen A."/>
            <person name="He G."/>
            <person name="Yan M."/>
            <person name="Ng V."/>
            <person name="Cullen D."/>
            <person name="Martin F."/>
            <person name="Rosso M.-N."/>
            <person name="Henrissat B."/>
            <person name="Hibbett D."/>
            <person name="Martinez A.T."/>
            <person name="Grigoriev I.V."/>
        </authorList>
    </citation>
    <scope>NUCLEOTIDE SEQUENCE</scope>
    <source>
        <strain evidence="3">AH 44721</strain>
    </source>
</reference>
<feature type="domain" description="DUF6534" evidence="2">
    <location>
        <begin position="62"/>
        <end position="135"/>
    </location>
</feature>
<evidence type="ECO:0000259" key="2">
    <source>
        <dbReference type="Pfam" id="PF20152"/>
    </source>
</evidence>
<keyword evidence="1" id="KW-0812">Transmembrane</keyword>
<feature type="transmembrane region" description="Helical" evidence="1">
    <location>
        <begin position="119"/>
        <end position="137"/>
    </location>
</feature>
<dbReference type="Proteomes" id="UP000724874">
    <property type="component" value="Unassembled WGS sequence"/>
</dbReference>
<keyword evidence="1" id="KW-0472">Membrane</keyword>
<comment type="caution">
    <text evidence="3">The sequence shown here is derived from an EMBL/GenBank/DDBJ whole genome shotgun (WGS) entry which is preliminary data.</text>
</comment>
<dbReference type="EMBL" id="JADNYJ010000027">
    <property type="protein sequence ID" value="KAF8904082.1"/>
    <property type="molecule type" value="Genomic_DNA"/>
</dbReference>
<keyword evidence="1" id="KW-1133">Transmembrane helix</keyword>
<organism evidence="3 4">
    <name type="scientific">Gymnopilus junonius</name>
    <name type="common">Spectacular rustgill mushroom</name>
    <name type="synonym">Gymnopilus spectabilis subsp. junonius</name>
    <dbReference type="NCBI Taxonomy" id="109634"/>
    <lineage>
        <taxon>Eukaryota</taxon>
        <taxon>Fungi</taxon>
        <taxon>Dikarya</taxon>
        <taxon>Basidiomycota</taxon>
        <taxon>Agaricomycotina</taxon>
        <taxon>Agaricomycetes</taxon>
        <taxon>Agaricomycetidae</taxon>
        <taxon>Agaricales</taxon>
        <taxon>Agaricineae</taxon>
        <taxon>Hymenogastraceae</taxon>
        <taxon>Gymnopilus</taxon>
    </lineage>
</organism>
<accession>A0A9P5NUA1</accession>
<protein>
    <recommendedName>
        <fullName evidence="2">DUF6534 domain-containing protein</fullName>
    </recommendedName>
</protein>
<feature type="transmembrane region" description="Helical" evidence="1">
    <location>
        <begin position="21"/>
        <end position="43"/>
    </location>
</feature>
<dbReference type="OrthoDB" id="2803252at2759"/>
<evidence type="ECO:0000313" key="4">
    <source>
        <dbReference type="Proteomes" id="UP000724874"/>
    </source>
</evidence>
<sequence length="200" mass="22717">MFFVSRIWMITKKIFTYTVPVVVLSFIQLGAGMAQTFLVSIYGNYSALQYTERVSSTQAEATAACDVVITSILCWVLHDARSTIRKSFDGRLPYQYAQEKSINTESTINHLVLYAIERGAATSACALLNLVFLSLLLDFQFGRMIHFVPSVCRDARNLYFYDLPRAFVSIISHLCSQYACKPVFSPCATPRRRARPIRER</sequence>
<dbReference type="InterPro" id="IPR045339">
    <property type="entry name" value="DUF6534"/>
</dbReference>
<evidence type="ECO:0000256" key="1">
    <source>
        <dbReference type="SAM" id="Phobius"/>
    </source>
</evidence>
<dbReference type="Pfam" id="PF20152">
    <property type="entry name" value="DUF6534"/>
    <property type="match status" value="1"/>
</dbReference>
<proteinExistence type="predicted"/>
<evidence type="ECO:0000313" key="3">
    <source>
        <dbReference type="EMBL" id="KAF8904082.1"/>
    </source>
</evidence>
<gene>
    <name evidence="3" type="ORF">CPB84DRAFT_1773358</name>
</gene>
<keyword evidence="4" id="KW-1185">Reference proteome</keyword>
<dbReference type="AlphaFoldDB" id="A0A9P5NUA1"/>
<name>A0A9P5NUA1_GYMJU</name>